<feature type="chain" id="PRO_5002671170" evidence="1">
    <location>
        <begin position="25"/>
        <end position="198"/>
    </location>
</feature>
<organism evidence="2 3">
    <name type="scientific">Burkholderia vietnamiensis (strain G4 / LMG 22486)</name>
    <name type="common">Burkholderia cepacia (strain R1808)</name>
    <dbReference type="NCBI Taxonomy" id="269482"/>
    <lineage>
        <taxon>Bacteria</taxon>
        <taxon>Pseudomonadati</taxon>
        <taxon>Pseudomonadota</taxon>
        <taxon>Betaproteobacteria</taxon>
        <taxon>Burkholderiales</taxon>
        <taxon>Burkholderiaceae</taxon>
        <taxon>Burkholderia</taxon>
        <taxon>Burkholderia cepacia complex</taxon>
    </lineage>
</organism>
<name>A4JU48_BURVG</name>
<dbReference type="EMBL" id="CP000617">
    <property type="protein sequence ID" value="ABO59801.1"/>
    <property type="molecule type" value="Genomic_DNA"/>
</dbReference>
<proteinExistence type="predicted"/>
<protein>
    <submittedName>
        <fullName evidence="2">Uncharacterized protein</fullName>
    </submittedName>
</protein>
<keyword evidence="1" id="KW-0732">Signal</keyword>
<evidence type="ECO:0000256" key="1">
    <source>
        <dbReference type="SAM" id="SignalP"/>
    </source>
</evidence>
<reference evidence="2 3" key="1">
    <citation type="submission" date="2007-03" db="EMBL/GenBank/DDBJ databases">
        <title>Complete sequence of plasmid pBVIE01 of Burkholderia vietnamiensis G4.</title>
        <authorList>
            <consortium name="US DOE Joint Genome Institute"/>
            <person name="Copeland A."/>
            <person name="Lucas S."/>
            <person name="Lapidus A."/>
            <person name="Barry K."/>
            <person name="Detter J.C."/>
            <person name="Glavina del Rio T."/>
            <person name="Hammon N."/>
            <person name="Israni S."/>
            <person name="Dalin E."/>
            <person name="Tice H."/>
            <person name="Pitluck S."/>
            <person name="Chain P."/>
            <person name="Malfatti S."/>
            <person name="Shin M."/>
            <person name="Vergez L."/>
            <person name="Schmutz J."/>
            <person name="Larimer F."/>
            <person name="Land M."/>
            <person name="Hauser L."/>
            <person name="Kyrpides N."/>
            <person name="Tiedje J."/>
            <person name="Richardson P."/>
        </authorList>
    </citation>
    <scope>NUCLEOTIDE SEQUENCE [LARGE SCALE GENOMIC DNA]</scope>
    <source>
        <strain evidence="3">G4 / LMG 22486</strain>
        <plasmid evidence="2 3">pBVIE01</plasmid>
    </source>
</reference>
<sequence>MNISRHLIATTLAACLSLSATARAGDLVTICEHLPFGQGTCTQLLQPADSGKDAAETIHALSGKEVSLSQRYVMGAGLQYLQTKITGKEFSSDCHEAAMALLKDFTGQAPDAAYVAEAMVTGLMGIAATWATTKHDYCRGAIAEYDSGREGATPEYLQHLQDVVFEQCTNVPDLAKSVALADEVNKHVAEKYAACGRR</sequence>
<evidence type="ECO:0000313" key="2">
    <source>
        <dbReference type="EMBL" id="ABO59801.1"/>
    </source>
</evidence>
<dbReference type="KEGG" id="bvi:Bcep1808_6914"/>
<feature type="signal peptide" evidence="1">
    <location>
        <begin position="1"/>
        <end position="24"/>
    </location>
</feature>
<dbReference type="AlphaFoldDB" id="A4JU48"/>
<accession>A4JU48</accession>
<gene>
    <name evidence="2" type="ordered locus">Bcep1808_6914</name>
</gene>
<keyword evidence="2" id="KW-0614">Plasmid</keyword>
<dbReference type="HOGENOM" id="CLU_1375955_0_0_4"/>
<evidence type="ECO:0000313" key="3">
    <source>
        <dbReference type="Proteomes" id="UP000002287"/>
    </source>
</evidence>
<dbReference type="Proteomes" id="UP000002287">
    <property type="component" value="Plasmid pBVIE01"/>
</dbReference>
<geneLocation type="plasmid" evidence="2 3">
    <name>pBVIE01</name>
</geneLocation>